<keyword evidence="2" id="KW-1185">Reference proteome</keyword>
<evidence type="ECO:0000313" key="2">
    <source>
        <dbReference type="Proteomes" id="UP000829196"/>
    </source>
</evidence>
<name>A0A8T3A0W2_DENNO</name>
<sequence>MWARVGEAGWRLRARRGLQFGLVVGGSKLSWWSGVEVIGGGSGQLIGVGDGLDIMAGKVGEEELEGGVVRANRLRRRVGWLLKRKLRAYAALVRLREDPISFGLPPSNCCSR</sequence>
<organism evidence="1 2">
    <name type="scientific">Dendrobium nobile</name>
    <name type="common">Orchid</name>
    <dbReference type="NCBI Taxonomy" id="94219"/>
    <lineage>
        <taxon>Eukaryota</taxon>
        <taxon>Viridiplantae</taxon>
        <taxon>Streptophyta</taxon>
        <taxon>Embryophyta</taxon>
        <taxon>Tracheophyta</taxon>
        <taxon>Spermatophyta</taxon>
        <taxon>Magnoliopsida</taxon>
        <taxon>Liliopsida</taxon>
        <taxon>Asparagales</taxon>
        <taxon>Orchidaceae</taxon>
        <taxon>Epidendroideae</taxon>
        <taxon>Malaxideae</taxon>
        <taxon>Dendrobiinae</taxon>
        <taxon>Dendrobium</taxon>
    </lineage>
</organism>
<dbReference type="Proteomes" id="UP000829196">
    <property type="component" value="Unassembled WGS sequence"/>
</dbReference>
<reference evidence="1" key="1">
    <citation type="journal article" date="2022" name="Front. Genet.">
        <title>Chromosome-Scale Assembly of the Dendrobium nobile Genome Provides Insights Into the Molecular Mechanism of the Biosynthesis of the Medicinal Active Ingredient of Dendrobium.</title>
        <authorList>
            <person name="Xu Q."/>
            <person name="Niu S.-C."/>
            <person name="Li K.-L."/>
            <person name="Zheng P.-J."/>
            <person name="Zhang X.-J."/>
            <person name="Jia Y."/>
            <person name="Liu Y."/>
            <person name="Niu Y.-X."/>
            <person name="Yu L.-H."/>
            <person name="Chen D.-F."/>
            <person name="Zhang G.-Q."/>
        </authorList>
    </citation>
    <scope>NUCLEOTIDE SEQUENCE</scope>
    <source>
        <tissue evidence="1">Leaf</tissue>
    </source>
</reference>
<evidence type="ECO:0000313" key="1">
    <source>
        <dbReference type="EMBL" id="KAI0488325.1"/>
    </source>
</evidence>
<gene>
    <name evidence="1" type="ORF">KFK09_028153</name>
</gene>
<dbReference type="EMBL" id="JAGYWB010000019">
    <property type="protein sequence ID" value="KAI0488325.1"/>
    <property type="molecule type" value="Genomic_DNA"/>
</dbReference>
<protein>
    <submittedName>
        <fullName evidence="1">Uncharacterized protein</fullName>
    </submittedName>
</protein>
<proteinExistence type="predicted"/>
<comment type="caution">
    <text evidence="1">The sequence shown here is derived from an EMBL/GenBank/DDBJ whole genome shotgun (WGS) entry which is preliminary data.</text>
</comment>
<dbReference type="AlphaFoldDB" id="A0A8T3A0W2"/>
<accession>A0A8T3A0W2</accession>